<dbReference type="Gene3D" id="1.10.287.130">
    <property type="match status" value="1"/>
</dbReference>
<dbReference type="Gene3D" id="2.60.40.10">
    <property type="entry name" value="Immunoglobulins"/>
    <property type="match status" value="1"/>
</dbReference>
<dbReference type="InterPro" id="IPR003018">
    <property type="entry name" value="GAF"/>
</dbReference>
<evidence type="ECO:0000313" key="6">
    <source>
        <dbReference type="Proteomes" id="UP000229897"/>
    </source>
</evidence>
<dbReference type="PRINTS" id="PR00344">
    <property type="entry name" value="BCTRLSENSOR"/>
</dbReference>
<dbReference type="GO" id="GO:0000155">
    <property type="term" value="F:phosphorelay sensor kinase activity"/>
    <property type="evidence" value="ECO:0007669"/>
    <property type="project" value="InterPro"/>
</dbReference>
<dbReference type="InterPro" id="IPR036890">
    <property type="entry name" value="HATPase_C_sf"/>
</dbReference>
<protein>
    <recommendedName>
        <fullName evidence="2">histidine kinase</fullName>
        <ecNumber evidence="2">2.7.13.3</ecNumber>
    </recommendedName>
</protein>
<name>A0A2D2DPP2_9BURK</name>
<dbReference type="InterPro" id="IPR011110">
    <property type="entry name" value="Reg_prop"/>
</dbReference>
<dbReference type="PANTHER" id="PTHR43547">
    <property type="entry name" value="TWO-COMPONENT HISTIDINE KINASE"/>
    <property type="match status" value="1"/>
</dbReference>
<evidence type="ECO:0000256" key="2">
    <source>
        <dbReference type="ARBA" id="ARBA00012438"/>
    </source>
</evidence>
<dbReference type="InterPro" id="IPR011047">
    <property type="entry name" value="Quinoprotein_ADH-like_sf"/>
</dbReference>
<dbReference type="PANTHER" id="PTHR43547:SF2">
    <property type="entry name" value="HYBRID SIGNAL TRANSDUCTION HISTIDINE KINASE C"/>
    <property type="match status" value="1"/>
</dbReference>
<dbReference type="EMBL" id="CP024608">
    <property type="protein sequence ID" value="ATQ76941.1"/>
    <property type="molecule type" value="Genomic_DNA"/>
</dbReference>
<evidence type="ECO:0000259" key="4">
    <source>
        <dbReference type="PROSITE" id="PS50109"/>
    </source>
</evidence>
<dbReference type="InterPro" id="IPR003661">
    <property type="entry name" value="HisK_dim/P_dom"/>
</dbReference>
<dbReference type="InterPro" id="IPR015943">
    <property type="entry name" value="WD40/YVTN_repeat-like_dom_sf"/>
</dbReference>
<dbReference type="SUPFAM" id="SSF63829">
    <property type="entry name" value="Calcium-dependent phosphotriesterase"/>
    <property type="match status" value="2"/>
</dbReference>
<dbReference type="PROSITE" id="PS50109">
    <property type="entry name" value="HIS_KIN"/>
    <property type="match status" value="1"/>
</dbReference>
<keyword evidence="3" id="KW-0597">Phosphoprotein</keyword>
<reference evidence="5" key="1">
    <citation type="submission" date="2017-10" db="EMBL/GenBank/DDBJ databases">
        <title>Massilia psychrophilum sp. nov., a novel purple-pigmented bacterium isolated from Tianshan glacier, Xinjiang Municipality, China.</title>
        <authorList>
            <person name="Wang H."/>
        </authorList>
    </citation>
    <scope>NUCLEOTIDE SEQUENCE [LARGE SCALE GENOMIC DNA]</scope>
    <source>
        <strain evidence="5">B2</strain>
    </source>
</reference>
<dbReference type="Gene3D" id="2.130.10.10">
    <property type="entry name" value="YVTN repeat-like/Quinoprotein amine dehydrogenase"/>
    <property type="match status" value="4"/>
</dbReference>
<dbReference type="SMART" id="SM00065">
    <property type="entry name" value="GAF"/>
    <property type="match status" value="1"/>
</dbReference>
<dbReference type="FunFam" id="2.60.40.10:FF:000791">
    <property type="entry name" value="Two-component system sensor histidine kinase/response regulator"/>
    <property type="match status" value="1"/>
</dbReference>
<dbReference type="InterPro" id="IPR003594">
    <property type="entry name" value="HATPase_dom"/>
</dbReference>
<dbReference type="KEGG" id="mass:CR152_22325"/>
<sequence length="1292" mass="141344">MLPRLALAWLLGVACIGAALASPVRSLRFEHIGLEQGLSQESVQSIVQDRQGFMWFGTQAGLNRYDGYRMTVFKNDPADAGSIADNYVSVSYEDDQGRLWFGTKGGLIRYQRSTQKFVRYASAGSASGGLNNRAVSAIVNDGRGGLWLATGEGLKHFDPATGRFATTRHDPADAASLSDDRVNSLARDTDGSLWVGTARGLDRLAPGARRFERFALAAPQEAARNHVLSLSLGPNRTLWIGTGAGLHAWQLGGAAPARRQIGKEDGVGAVRVVSLYHDPKGGLWVGTELDGLLWRDTASDRFVSYRHQPLDRHSLSDNRIAASFLDRSGTLWVGSWFGGVNRVDIASGGFNRLAHIADDPASLSSNKIRTIAADGKDTLWLGTTGGGVNRVDVASAKVTRLLPGQLVTALAAAPDRVWVGTPTGLSWMDKQSGRSTPLPLGSDATTSYIQRLMIDRAGMLWVLTRGGVLRYDPATGNRSGWRHDPDNPHSLGDNHGFAMLEDRQGFIWIGTDNGLERLDPATSRFLHYRYDPADPASLRHSRIYYLFESRKGQLWVGTAGGLHRVETGADGQVRFRFFALNGAAASDPIGAILEDDAGMLWVSSTAGLARLDPSNGQVKRYTSKDGLTDGSYFVGSAARLGDGSLHFGGINGLTSFRPEAIGENPYPPAVVITDFLIFNRPLRAGQKLDGITFDGPIEDAKSITLSHRDTVLSLEFAALHFADPQRNRYLYQLEGFDQGWVSTDAGKRFATYTNLDPGNYVFRVRASNKDGVWSEAPTALAITITPPAWKTWWFRMMLALLGLGLGYALMRVRVRALVQQKFLLERQVGTRTAELQLQKDSVERQKVEVEHAHRNIALLSEIGRKLTAKLDSESIMLMLYAHVNELMDASVFGIGLYRPERASIDYPFAIEGGKRYAPYSRSMDNPNQLAVWCIVNESDVFINDLEKEYGNYITDLSLTSSEDNLGTLEDGSLPTPPRSLLYVPIAVNGRMLGVVSVHSYVENAYERIHLDMLRTLASYVGVAFDNADAYRQLQDAQTQLVSQEKLAALGSLVAGVAHELNTPIGNSLLMASTLQEKTTEIAQKFDGASIRRSELKVFIDASQEASELIMRSLFNAADLLNSFKQVAVDQASAKRRRFHLEQATHEIVATMMNQVRKAGHTLELEVEPDIEMESYPGPFGQVMINLINNAMLHAFEGRSGGAMTVTATRQGTERVLVTFHDDGVGIPAEHQARIFDPFFTTKMGQGGSGLGLNITYNIVTSLLEGSIRVESSAERGTTFFIDLPLRVAPLAA</sequence>
<dbReference type="Proteomes" id="UP000229897">
    <property type="component" value="Chromosome"/>
</dbReference>
<dbReference type="Gene3D" id="3.30.565.10">
    <property type="entry name" value="Histidine kinase-like ATPase, C-terminal domain"/>
    <property type="match status" value="1"/>
</dbReference>
<dbReference type="Pfam" id="PF07495">
    <property type="entry name" value="Y_Y_Y"/>
    <property type="match status" value="1"/>
</dbReference>
<comment type="catalytic activity">
    <reaction evidence="1">
        <text>ATP + protein L-histidine = ADP + protein N-phospho-L-histidine.</text>
        <dbReference type="EC" id="2.7.13.3"/>
    </reaction>
</comment>
<dbReference type="EC" id="2.7.13.3" evidence="2"/>
<dbReference type="Pfam" id="PF13492">
    <property type="entry name" value="GAF_3"/>
    <property type="match status" value="1"/>
</dbReference>
<dbReference type="SUPFAM" id="SSF50998">
    <property type="entry name" value="Quinoprotein alcohol dehydrogenase-like"/>
    <property type="match status" value="1"/>
</dbReference>
<dbReference type="Pfam" id="PF02518">
    <property type="entry name" value="HATPase_c"/>
    <property type="match status" value="1"/>
</dbReference>
<dbReference type="Pfam" id="PF07494">
    <property type="entry name" value="Reg_prop"/>
    <property type="match status" value="6"/>
</dbReference>
<dbReference type="SMART" id="SM00387">
    <property type="entry name" value="HATPase_c"/>
    <property type="match status" value="1"/>
</dbReference>
<dbReference type="InterPro" id="IPR004358">
    <property type="entry name" value="Sig_transdc_His_kin-like_C"/>
</dbReference>
<evidence type="ECO:0000313" key="5">
    <source>
        <dbReference type="EMBL" id="ATQ76941.1"/>
    </source>
</evidence>
<evidence type="ECO:0000256" key="1">
    <source>
        <dbReference type="ARBA" id="ARBA00000085"/>
    </source>
</evidence>
<dbReference type="SUPFAM" id="SSF55874">
    <property type="entry name" value="ATPase domain of HSP90 chaperone/DNA topoisomerase II/histidine kinase"/>
    <property type="match status" value="1"/>
</dbReference>
<dbReference type="OrthoDB" id="5477914at2"/>
<dbReference type="InterPro" id="IPR005467">
    <property type="entry name" value="His_kinase_dom"/>
</dbReference>
<evidence type="ECO:0000256" key="3">
    <source>
        <dbReference type="ARBA" id="ARBA00022553"/>
    </source>
</evidence>
<keyword evidence="6" id="KW-1185">Reference proteome</keyword>
<dbReference type="SUPFAM" id="SSF47384">
    <property type="entry name" value="Homodimeric domain of signal transducing histidine kinase"/>
    <property type="match status" value="1"/>
</dbReference>
<dbReference type="Gene3D" id="3.30.450.40">
    <property type="match status" value="1"/>
</dbReference>
<gene>
    <name evidence="5" type="ORF">CR152_22325</name>
</gene>
<proteinExistence type="predicted"/>
<dbReference type="InterPro" id="IPR011123">
    <property type="entry name" value="Y_Y_Y"/>
</dbReference>
<dbReference type="InterPro" id="IPR013783">
    <property type="entry name" value="Ig-like_fold"/>
</dbReference>
<accession>A0A2D2DPP2</accession>
<feature type="domain" description="Histidine kinase" evidence="4">
    <location>
        <begin position="1055"/>
        <end position="1287"/>
    </location>
</feature>
<dbReference type="SUPFAM" id="SSF55781">
    <property type="entry name" value="GAF domain-like"/>
    <property type="match status" value="1"/>
</dbReference>
<dbReference type="InterPro" id="IPR036097">
    <property type="entry name" value="HisK_dim/P_sf"/>
</dbReference>
<organism evidence="5 6">
    <name type="scientific">Massilia violaceinigra</name>
    <dbReference type="NCBI Taxonomy" id="2045208"/>
    <lineage>
        <taxon>Bacteria</taxon>
        <taxon>Pseudomonadati</taxon>
        <taxon>Pseudomonadota</taxon>
        <taxon>Betaproteobacteria</taxon>
        <taxon>Burkholderiales</taxon>
        <taxon>Oxalobacteraceae</taxon>
        <taxon>Telluria group</taxon>
        <taxon>Massilia</taxon>
    </lineage>
</organism>
<dbReference type="InterPro" id="IPR029016">
    <property type="entry name" value="GAF-like_dom_sf"/>
</dbReference>
<dbReference type="CDD" id="cd00082">
    <property type="entry name" value="HisKA"/>
    <property type="match status" value="1"/>
</dbReference>
<dbReference type="PROSITE" id="PS51257">
    <property type="entry name" value="PROKAR_LIPOPROTEIN"/>
    <property type="match status" value="1"/>
</dbReference>